<evidence type="ECO:0000313" key="1">
    <source>
        <dbReference type="EMBL" id="KAF2685477.1"/>
    </source>
</evidence>
<dbReference type="Proteomes" id="UP000799291">
    <property type="component" value="Unassembled WGS sequence"/>
</dbReference>
<accession>A0A6G1J4M8</accession>
<protein>
    <submittedName>
        <fullName evidence="1">Uncharacterized protein</fullName>
    </submittedName>
</protein>
<dbReference type="OrthoDB" id="3795090at2759"/>
<keyword evidence="2" id="KW-1185">Reference proteome</keyword>
<name>A0A6G1J4M8_9PLEO</name>
<gene>
    <name evidence="1" type="ORF">K458DRAFT_388350</name>
</gene>
<evidence type="ECO:0000313" key="2">
    <source>
        <dbReference type="Proteomes" id="UP000799291"/>
    </source>
</evidence>
<dbReference type="EMBL" id="MU005579">
    <property type="protein sequence ID" value="KAF2685477.1"/>
    <property type="molecule type" value="Genomic_DNA"/>
</dbReference>
<organism evidence="1 2">
    <name type="scientific">Lentithecium fluviatile CBS 122367</name>
    <dbReference type="NCBI Taxonomy" id="1168545"/>
    <lineage>
        <taxon>Eukaryota</taxon>
        <taxon>Fungi</taxon>
        <taxon>Dikarya</taxon>
        <taxon>Ascomycota</taxon>
        <taxon>Pezizomycotina</taxon>
        <taxon>Dothideomycetes</taxon>
        <taxon>Pleosporomycetidae</taxon>
        <taxon>Pleosporales</taxon>
        <taxon>Massarineae</taxon>
        <taxon>Lentitheciaceae</taxon>
        <taxon>Lentithecium</taxon>
    </lineage>
</organism>
<dbReference type="AlphaFoldDB" id="A0A6G1J4M8"/>
<proteinExistence type="predicted"/>
<reference evidence="1" key="1">
    <citation type="journal article" date="2020" name="Stud. Mycol.">
        <title>101 Dothideomycetes genomes: a test case for predicting lifestyles and emergence of pathogens.</title>
        <authorList>
            <person name="Haridas S."/>
            <person name="Albert R."/>
            <person name="Binder M."/>
            <person name="Bloem J."/>
            <person name="Labutti K."/>
            <person name="Salamov A."/>
            <person name="Andreopoulos B."/>
            <person name="Baker S."/>
            <person name="Barry K."/>
            <person name="Bills G."/>
            <person name="Bluhm B."/>
            <person name="Cannon C."/>
            <person name="Castanera R."/>
            <person name="Culley D."/>
            <person name="Daum C."/>
            <person name="Ezra D."/>
            <person name="Gonzalez J."/>
            <person name="Henrissat B."/>
            <person name="Kuo A."/>
            <person name="Liang C."/>
            <person name="Lipzen A."/>
            <person name="Lutzoni F."/>
            <person name="Magnuson J."/>
            <person name="Mondo S."/>
            <person name="Nolan M."/>
            <person name="Ohm R."/>
            <person name="Pangilinan J."/>
            <person name="Park H.-J."/>
            <person name="Ramirez L."/>
            <person name="Alfaro M."/>
            <person name="Sun H."/>
            <person name="Tritt A."/>
            <person name="Yoshinaga Y."/>
            <person name="Zwiers L.-H."/>
            <person name="Turgeon B."/>
            <person name="Goodwin S."/>
            <person name="Spatafora J."/>
            <person name="Crous P."/>
            <person name="Grigoriev I."/>
        </authorList>
    </citation>
    <scope>NUCLEOTIDE SEQUENCE</scope>
    <source>
        <strain evidence="1">CBS 122367</strain>
    </source>
</reference>
<sequence>MYGIHCKVCHRLHIGFRYKNLHPTLRIIEELPFCCVQGYETKFLLYFNSHFASGEWPQERMGDLLRIMCFCTELKEALHTIERFGLGQDLFTHPISTRLIVYGSIFTEDIIYDVNNEPGIRVEEVVAPLSLAFRQMAIHILEMDPIKCEDMGAGRTWDDIKDAHGNEPKADAYTSQESFERHLAALTQNSEDMRLKIEELEAFMGDLWRDKQESKC</sequence>